<protein>
    <submittedName>
        <fullName evidence="2">GNAT family N-acetyltransferase</fullName>
        <ecNumber evidence="2">2.3.1.-</ecNumber>
    </submittedName>
</protein>
<accession>A0ABU5CMS7</accession>
<evidence type="ECO:0000313" key="2">
    <source>
        <dbReference type="EMBL" id="MDY0406748.1"/>
    </source>
</evidence>
<keyword evidence="2" id="KW-0808">Transferase</keyword>
<dbReference type="PROSITE" id="PS51186">
    <property type="entry name" value="GNAT"/>
    <property type="match status" value="1"/>
</dbReference>
<dbReference type="RefSeq" id="WP_306066717.1">
    <property type="nucleotide sequence ID" value="NZ_JAROCA020000002.1"/>
</dbReference>
<organism evidence="2 3">
    <name type="scientific">Tigheibacillus jepli</name>
    <dbReference type="NCBI Taxonomy" id="3035914"/>
    <lineage>
        <taxon>Bacteria</taxon>
        <taxon>Bacillati</taxon>
        <taxon>Bacillota</taxon>
        <taxon>Bacilli</taxon>
        <taxon>Bacillales</taxon>
        <taxon>Bacillaceae</taxon>
        <taxon>Tigheibacillus</taxon>
    </lineage>
</organism>
<evidence type="ECO:0000313" key="3">
    <source>
        <dbReference type="Proteomes" id="UP001228376"/>
    </source>
</evidence>
<reference evidence="2 3" key="1">
    <citation type="submission" date="2023-10" db="EMBL/GenBank/DDBJ databases">
        <title>179-bfca-hs.</title>
        <authorList>
            <person name="Miliotis G."/>
            <person name="Sengupta P."/>
            <person name="Hameed A."/>
            <person name="Chuvochina M."/>
            <person name="Mcdonagh F."/>
            <person name="Simpson A.C."/>
            <person name="Singh N.K."/>
            <person name="Rekha P.D."/>
            <person name="Raman K."/>
            <person name="Hugenholtz P."/>
            <person name="Venkateswaran K."/>
        </authorList>
    </citation>
    <scope>NUCLEOTIDE SEQUENCE [LARGE SCALE GENOMIC DNA]</scope>
    <source>
        <strain evidence="2 3">179-BFC-A-HS</strain>
    </source>
</reference>
<feature type="domain" description="N-acetyltransferase" evidence="1">
    <location>
        <begin position="3"/>
        <end position="158"/>
    </location>
</feature>
<sequence>MKCIIRNMNADFARSILSWKYDRPYDFYNNSMDEEGVREFLSGSYRAIIDDKSRLFGFLCTGESAQVPAGNKYGVYRAPFVDIGLGMNPNFVGRGYGHDFMTFIIGYITQNYTDTPLRLSVATFNKRAIHLYEKMGFVMVDEFASDSAEFITMVKKDLPK</sequence>
<dbReference type="InterPro" id="IPR000182">
    <property type="entry name" value="GNAT_dom"/>
</dbReference>
<dbReference type="Proteomes" id="UP001228376">
    <property type="component" value="Unassembled WGS sequence"/>
</dbReference>
<dbReference type="InterPro" id="IPR016181">
    <property type="entry name" value="Acyl_CoA_acyltransferase"/>
</dbReference>
<comment type="caution">
    <text evidence="2">The sequence shown here is derived from an EMBL/GenBank/DDBJ whole genome shotgun (WGS) entry which is preliminary data.</text>
</comment>
<proteinExistence type="predicted"/>
<dbReference type="Gene3D" id="3.40.630.30">
    <property type="match status" value="1"/>
</dbReference>
<keyword evidence="3" id="KW-1185">Reference proteome</keyword>
<dbReference type="SUPFAM" id="SSF55729">
    <property type="entry name" value="Acyl-CoA N-acyltransferases (Nat)"/>
    <property type="match status" value="1"/>
</dbReference>
<gene>
    <name evidence="2" type="ORF">P5G51_016520</name>
</gene>
<name>A0ABU5CMS7_9BACI</name>
<dbReference type="EC" id="2.3.1.-" evidence="2"/>
<dbReference type="GO" id="GO:0016746">
    <property type="term" value="F:acyltransferase activity"/>
    <property type="evidence" value="ECO:0007669"/>
    <property type="project" value="UniProtKB-KW"/>
</dbReference>
<keyword evidence="2" id="KW-0012">Acyltransferase</keyword>
<evidence type="ECO:0000259" key="1">
    <source>
        <dbReference type="PROSITE" id="PS51186"/>
    </source>
</evidence>
<dbReference type="EMBL" id="JAROCA020000002">
    <property type="protein sequence ID" value="MDY0406748.1"/>
    <property type="molecule type" value="Genomic_DNA"/>
</dbReference>
<dbReference type="Pfam" id="PF00583">
    <property type="entry name" value="Acetyltransf_1"/>
    <property type="match status" value="1"/>
</dbReference>